<evidence type="ECO:0000256" key="2">
    <source>
        <dbReference type="ARBA" id="ARBA00022475"/>
    </source>
</evidence>
<feature type="domain" description="TRAP C4-dicarboxylate transport system permease DctM subunit" evidence="8">
    <location>
        <begin position="7"/>
        <end position="416"/>
    </location>
</feature>
<feature type="transmembrane region" description="Helical" evidence="7">
    <location>
        <begin position="313"/>
        <end position="342"/>
    </location>
</feature>
<dbReference type="PANTHER" id="PTHR33362:SF3">
    <property type="entry name" value="SIALIC ACID TRAP TRANSPORTER PERMEASE PROTEIN SIAT"/>
    <property type="match status" value="1"/>
</dbReference>
<dbReference type="PIRSF" id="PIRSF006066">
    <property type="entry name" value="HI0050"/>
    <property type="match status" value="1"/>
</dbReference>
<comment type="subcellular location">
    <subcellularLocation>
        <location evidence="1">Cell inner membrane</location>
        <topology evidence="1">Multi-pass membrane protein</topology>
    </subcellularLocation>
</comment>
<dbReference type="EMBL" id="JAJEQX010000001">
    <property type="protein sequence ID" value="MCC2253066.1"/>
    <property type="molecule type" value="Genomic_DNA"/>
</dbReference>
<sequence length="425" mass="43814">MEIAILLIVFFVLLFVGVPIAYALCISAAVYLVGFVEVPLIIVPQQLLKGVDSFTLLAIPFFIMAGNLMQGGGISTRIVDFAKKLIGHVTGGLGVVTVIASMIFAAMTGAGAATTAAVGGIMIPEMKKEGYDGGFASALQAIGGIFGPIIPPSVLMVLYAVASGESVSDMLIAGLLPGIFLGVVLIIGVVILCKKKGYTGSGSFSAKAAGKSFIKAFWALLAPVIILGGIYSGIFTPTEASAVTCFYCLIIGIFVYKEIKIKDVGKVVYSGVKSAAGIMLIVAATQVFGWAITRAGIPQDVATFFVTNVSSSGVFMACVVVVLLIAGCFLDAVPAVLIFAPIFCPTAEAYGINLIYFGVIMVIVLCVGLATPPVGMNLFVASSVGGVPVHKIVPHLPVLLAIIMVGVIVVILVPGMVTLLPNLMG</sequence>
<evidence type="ECO:0000256" key="6">
    <source>
        <dbReference type="ARBA" id="ARBA00023136"/>
    </source>
</evidence>
<name>A0ABS8FSV6_9FIRM</name>
<accession>A0ABS8FSV6</accession>
<keyword evidence="4 7" id="KW-0812">Transmembrane</keyword>
<gene>
    <name evidence="9" type="ORF">LKD70_01185</name>
</gene>
<dbReference type="NCBIfam" id="TIGR00786">
    <property type="entry name" value="dctM"/>
    <property type="match status" value="1"/>
</dbReference>
<feature type="transmembrane region" description="Helical" evidence="7">
    <location>
        <begin position="213"/>
        <end position="234"/>
    </location>
</feature>
<keyword evidence="2" id="KW-1003">Cell membrane</keyword>
<feature type="transmembrane region" description="Helical" evidence="7">
    <location>
        <begin position="54"/>
        <end position="73"/>
    </location>
</feature>
<evidence type="ECO:0000256" key="1">
    <source>
        <dbReference type="ARBA" id="ARBA00004429"/>
    </source>
</evidence>
<dbReference type="RefSeq" id="WP_227706225.1">
    <property type="nucleotide sequence ID" value="NZ_JAJEQX010000001.1"/>
</dbReference>
<reference evidence="9 10" key="1">
    <citation type="submission" date="2021-10" db="EMBL/GenBank/DDBJ databases">
        <title>Anaerobic single-cell dispensing facilitates the cultivation of human gut bacteria.</title>
        <authorList>
            <person name="Afrizal A."/>
        </authorList>
    </citation>
    <scope>NUCLEOTIDE SEQUENCE [LARGE SCALE GENOMIC DNA]</scope>
    <source>
        <strain evidence="9 10">CLA-AA-H200</strain>
    </source>
</reference>
<evidence type="ECO:0000313" key="9">
    <source>
        <dbReference type="EMBL" id="MCC2253066.1"/>
    </source>
</evidence>
<evidence type="ECO:0000256" key="4">
    <source>
        <dbReference type="ARBA" id="ARBA00022692"/>
    </source>
</evidence>
<feature type="transmembrane region" description="Helical" evidence="7">
    <location>
        <begin position="93"/>
        <end position="123"/>
    </location>
</feature>
<feature type="transmembrane region" description="Helical" evidence="7">
    <location>
        <begin position="268"/>
        <end position="293"/>
    </location>
</feature>
<comment type="caution">
    <text evidence="9">The sequence shown here is derived from an EMBL/GenBank/DDBJ whole genome shotgun (WGS) entry which is preliminary data.</text>
</comment>
<evidence type="ECO:0000259" key="8">
    <source>
        <dbReference type="Pfam" id="PF06808"/>
    </source>
</evidence>
<feature type="transmembrane region" description="Helical" evidence="7">
    <location>
        <begin position="354"/>
        <end position="376"/>
    </location>
</feature>
<evidence type="ECO:0000256" key="7">
    <source>
        <dbReference type="SAM" id="Phobius"/>
    </source>
</evidence>
<evidence type="ECO:0000313" key="10">
    <source>
        <dbReference type="Proteomes" id="UP001198151"/>
    </source>
</evidence>
<feature type="transmembrane region" description="Helical" evidence="7">
    <location>
        <begin position="171"/>
        <end position="192"/>
    </location>
</feature>
<feature type="transmembrane region" description="Helical" evidence="7">
    <location>
        <begin position="135"/>
        <end position="159"/>
    </location>
</feature>
<evidence type="ECO:0000256" key="3">
    <source>
        <dbReference type="ARBA" id="ARBA00022519"/>
    </source>
</evidence>
<dbReference type="InterPro" id="IPR010656">
    <property type="entry name" value="DctM"/>
</dbReference>
<keyword evidence="10" id="KW-1185">Reference proteome</keyword>
<dbReference type="PANTHER" id="PTHR33362">
    <property type="entry name" value="SIALIC ACID TRAP TRANSPORTER PERMEASE PROTEIN SIAT-RELATED"/>
    <property type="match status" value="1"/>
</dbReference>
<protein>
    <submittedName>
        <fullName evidence="9">TRAP transporter large permease</fullName>
    </submittedName>
</protein>
<evidence type="ECO:0000256" key="5">
    <source>
        <dbReference type="ARBA" id="ARBA00022989"/>
    </source>
</evidence>
<dbReference type="Proteomes" id="UP001198151">
    <property type="component" value="Unassembled WGS sequence"/>
</dbReference>
<keyword evidence="3" id="KW-0997">Cell inner membrane</keyword>
<keyword evidence="6 7" id="KW-0472">Membrane</keyword>
<dbReference type="InterPro" id="IPR004681">
    <property type="entry name" value="TRAP_DctM"/>
</dbReference>
<dbReference type="Pfam" id="PF06808">
    <property type="entry name" value="DctM"/>
    <property type="match status" value="1"/>
</dbReference>
<feature type="transmembrane region" description="Helical" evidence="7">
    <location>
        <begin position="6"/>
        <end position="33"/>
    </location>
</feature>
<proteinExistence type="predicted"/>
<organism evidence="9 10">
    <name type="scientific">Ruminococcus turbiniformis</name>
    <dbReference type="NCBI Taxonomy" id="2881258"/>
    <lineage>
        <taxon>Bacteria</taxon>
        <taxon>Bacillati</taxon>
        <taxon>Bacillota</taxon>
        <taxon>Clostridia</taxon>
        <taxon>Eubacteriales</taxon>
        <taxon>Oscillospiraceae</taxon>
        <taxon>Ruminococcus</taxon>
    </lineage>
</organism>
<feature type="transmembrane region" description="Helical" evidence="7">
    <location>
        <begin position="396"/>
        <end position="420"/>
    </location>
</feature>
<feature type="transmembrane region" description="Helical" evidence="7">
    <location>
        <begin position="240"/>
        <end position="256"/>
    </location>
</feature>
<keyword evidence="5 7" id="KW-1133">Transmembrane helix</keyword>